<sequence length="109" mass="12602">DCAMDDKKIRLVLGPKKRRGGKTLYYVAWKEQWVDASIVPQDTISVDKLEILGLTGESDQKRIREAKFVIKNSNSTGNENKKEIWTYAELREKAPELLLDFYEGQLLKK</sequence>
<dbReference type="Proteomes" id="UP001328107">
    <property type="component" value="Unassembled WGS sequence"/>
</dbReference>
<dbReference type="AlphaFoldDB" id="A0AAN5ID49"/>
<evidence type="ECO:0000313" key="1">
    <source>
        <dbReference type="EMBL" id="GMR58246.1"/>
    </source>
</evidence>
<protein>
    <recommendedName>
        <fullName evidence="3">Chromo domain-containing protein</fullName>
    </recommendedName>
</protein>
<accession>A0AAN5ID49</accession>
<comment type="caution">
    <text evidence="1">The sequence shown here is derived from an EMBL/GenBank/DDBJ whole genome shotgun (WGS) entry which is preliminary data.</text>
</comment>
<name>A0AAN5ID49_9BILA</name>
<organism evidence="1 2">
    <name type="scientific">Pristionchus mayeri</name>
    <dbReference type="NCBI Taxonomy" id="1317129"/>
    <lineage>
        <taxon>Eukaryota</taxon>
        <taxon>Metazoa</taxon>
        <taxon>Ecdysozoa</taxon>
        <taxon>Nematoda</taxon>
        <taxon>Chromadorea</taxon>
        <taxon>Rhabditida</taxon>
        <taxon>Rhabditina</taxon>
        <taxon>Diplogasteromorpha</taxon>
        <taxon>Diplogasteroidea</taxon>
        <taxon>Neodiplogasteridae</taxon>
        <taxon>Pristionchus</taxon>
    </lineage>
</organism>
<evidence type="ECO:0008006" key="3">
    <source>
        <dbReference type="Google" id="ProtNLM"/>
    </source>
</evidence>
<evidence type="ECO:0000313" key="2">
    <source>
        <dbReference type="Proteomes" id="UP001328107"/>
    </source>
</evidence>
<keyword evidence="2" id="KW-1185">Reference proteome</keyword>
<gene>
    <name evidence="1" type="ORF">PMAYCL1PPCAC_28441</name>
</gene>
<feature type="non-terminal residue" evidence="1">
    <location>
        <position position="1"/>
    </location>
</feature>
<dbReference type="EMBL" id="BTRK01000006">
    <property type="protein sequence ID" value="GMR58246.1"/>
    <property type="molecule type" value="Genomic_DNA"/>
</dbReference>
<reference evidence="2" key="1">
    <citation type="submission" date="2022-10" db="EMBL/GenBank/DDBJ databases">
        <title>Genome assembly of Pristionchus species.</title>
        <authorList>
            <person name="Yoshida K."/>
            <person name="Sommer R.J."/>
        </authorList>
    </citation>
    <scope>NUCLEOTIDE SEQUENCE [LARGE SCALE GENOMIC DNA]</scope>
    <source>
        <strain evidence="2">RS5460</strain>
    </source>
</reference>
<proteinExistence type="predicted"/>